<sequence length="377" mass="41263">MVRELLRRLLDFVAQNPIDVALSLTRTSDFAAAQWARHRLAAEGRDCWPELNDEHAGLADRLGAMASRGELSDFAGAGVSKPVGFPDWNQLIRDVSRKPKLRIPDDADYPQLAQKLGLQNKSDMIAALLTTSKHALGHALLVNLRTPSLVTTNYDPCFENAAELIHQDPKLRVIARELAVGGRPWLLKLHGDVADPPSIVLTTSQYARLKDDHAALRGVVQTLMLTSHLLFVGFGFAASDFLAMSTAVKNVRSLAKDMDAEATVGTAIALCGPAKKPHEDDLDHHHMRVGDDHKAAARDLEILLDRLSWRCQVEGQGRAGYLLDPDYQQDAHGHDQALVEALSQLRKGAESWRNSAGAKAVNDLLLSFGARPNVAFP</sequence>
<dbReference type="AlphaFoldDB" id="A0A4Q9KHJ3"/>
<dbReference type="Pfam" id="PF13289">
    <property type="entry name" value="SIR2_2"/>
    <property type="match status" value="1"/>
</dbReference>
<dbReference type="EMBL" id="SDMR01000028">
    <property type="protein sequence ID" value="TBT91447.1"/>
    <property type="molecule type" value="Genomic_DNA"/>
</dbReference>
<dbReference type="InterPro" id="IPR029035">
    <property type="entry name" value="DHS-like_NAD/FAD-binding_dom"/>
</dbReference>
<evidence type="ECO:0000313" key="1">
    <source>
        <dbReference type="EMBL" id="TBT91447.1"/>
    </source>
</evidence>
<comment type="caution">
    <text evidence="1">The sequence shown here is derived from an EMBL/GenBank/DDBJ whole genome shotgun (WGS) entry which is preliminary data.</text>
</comment>
<dbReference type="OrthoDB" id="5241047at2"/>
<accession>A0A4Q9KHJ3</accession>
<gene>
    <name evidence="1" type="ORF">ET996_13915</name>
</gene>
<keyword evidence="2" id="KW-1185">Reference proteome</keyword>
<protein>
    <submittedName>
        <fullName evidence="1">Uncharacterized protein</fullName>
    </submittedName>
</protein>
<organism evidence="1 2">
    <name type="scientific">Propioniciclava tarda</name>
    <dbReference type="NCBI Taxonomy" id="433330"/>
    <lineage>
        <taxon>Bacteria</taxon>
        <taxon>Bacillati</taxon>
        <taxon>Actinomycetota</taxon>
        <taxon>Actinomycetes</taxon>
        <taxon>Propionibacteriales</taxon>
        <taxon>Propionibacteriaceae</taxon>
        <taxon>Propioniciclava</taxon>
    </lineage>
</organism>
<proteinExistence type="predicted"/>
<reference evidence="1 2" key="1">
    <citation type="submission" date="2019-01" db="EMBL/GenBank/DDBJ databases">
        <title>Lactibacter flavus gen. nov., sp. nov., a novel bacterium of the family Propionibacteriaceae isolated from raw milk and dairy products.</title>
        <authorList>
            <person name="Huptas C."/>
            <person name="Wenning M."/>
            <person name="Breitenwieser F."/>
            <person name="Doll E."/>
            <person name="Von Neubeck M."/>
            <person name="Busse H.-J."/>
            <person name="Scherer S."/>
        </authorList>
    </citation>
    <scope>NUCLEOTIDE SEQUENCE [LARGE SCALE GENOMIC DNA]</scope>
    <source>
        <strain evidence="1 2">DSM 22130</strain>
    </source>
</reference>
<dbReference type="Proteomes" id="UP000291933">
    <property type="component" value="Unassembled WGS sequence"/>
</dbReference>
<dbReference type="RefSeq" id="WP_131173165.1">
    <property type="nucleotide sequence ID" value="NZ_FXTL01000030.1"/>
</dbReference>
<name>A0A4Q9KHJ3_PROTD</name>
<dbReference type="SUPFAM" id="SSF52467">
    <property type="entry name" value="DHS-like NAD/FAD-binding domain"/>
    <property type="match status" value="1"/>
</dbReference>
<evidence type="ECO:0000313" key="2">
    <source>
        <dbReference type="Proteomes" id="UP000291933"/>
    </source>
</evidence>